<proteinExistence type="predicted"/>
<reference evidence="3" key="1">
    <citation type="submission" date="2021-10" db="EMBL/GenBank/DDBJ databases">
        <title>Anaerobic single-cell dispensing facilitates the cultivation of human gut bacteria.</title>
        <authorList>
            <person name="Afrizal A."/>
        </authorList>
    </citation>
    <scope>NUCLEOTIDE SEQUENCE</scope>
    <source>
        <strain evidence="3">CLA-AA-H233</strain>
    </source>
</reference>
<protein>
    <recommendedName>
        <fullName evidence="5">Spore cortex biosynthesis protein YabQ</fullName>
    </recommendedName>
</protein>
<keyword evidence="2" id="KW-0812">Transmembrane</keyword>
<feature type="transmembrane region" description="Helical" evidence="2">
    <location>
        <begin position="39"/>
        <end position="58"/>
    </location>
</feature>
<keyword evidence="4" id="KW-1185">Reference proteome</keyword>
<feature type="region of interest" description="Disordered" evidence="1">
    <location>
        <begin position="126"/>
        <end position="153"/>
    </location>
</feature>
<comment type="caution">
    <text evidence="3">The sequence shown here is derived from an EMBL/GenBank/DDBJ whole genome shotgun (WGS) entry which is preliminary data.</text>
</comment>
<evidence type="ECO:0000313" key="3">
    <source>
        <dbReference type="EMBL" id="MCC2198683.1"/>
    </source>
</evidence>
<evidence type="ECO:0000256" key="1">
    <source>
        <dbReference type="SAM" id="MobiDB-lite"/>
    </source>
</evidence>
<dbReference type="RefSeq" id="WP_227620242.1">
    <property type="nucleotide sequence ID" value="NZ_JAJEQL010000004.1"/>
</dbReference>
<keyword evidence="2" id="KW-0472">Membrane</keyword>
<feature type="compositionally biased region" description="Basic residues" evidence="1">
    <location>
        <begin position="126"/>
        <end position="137"/>
    </location>
</feature>
<dbReference type="EMBL" id="JAJEQL010000004">
    <property type="protein sequence ID" value="MCC2198683.1"/>
    <property type="molecule type" value="Genomic_DNA"/>
</dbReference>
<feature type="transmembrane region" description="Helical" evidence="2">
    <location>
        <begin position="12"/>
        <end position="32"/>
    </location>
</feature>
<evidence type="ECO:0000256" key="2">
    <source>
        <dbReference type="SAM" id="Phobius"/>
    </source>
</evidence>
<keyword evidence="2" id="KW-1133">Transmembrane helix</keyword>
<dbReference type="Proteomes" id="UP001430637">
    <property type="component" value="Unassembled WGS sequence"/>
</dbReference>
<sequence>MMGPALPPGAVGQEMLACGLLGGVLGAARAVLPTRGRAAFLPDLLFVGCVLMALQGYAVSQSQAGQLRGYMALAAFCAAGAVQAVLRPLFAEAEALAGRVLLGPVKLAARCIAPWKAARAAAKVRRNEKRLAKKPKKSLPTPPRMLYNSNVSK</sequence>
<name>A0ABS8F6X0_9FIRM</name>
<accession>A0ABS8F6X0</accession>
<gene>
    <name evidence="3" type="ORF">LKD23_02735</name>
</gene>
<feature type="transmembrane region" description="Helical" evidence="2">
    <location>
        <begin position="70"/>
        <end position="90"/>
    </location>
</feature>
<organism evidence="3 4">
    <name type="scientific">Faecalibacterium butyricigenerans</name>
    <dbReference type="NCBI Taxonomy" id="1851427"/>
    <lineage>
        <taxon>Bacteria</taxon>
        <taxon>Bacillati</taxon>
        <taxon>Bacillota</taxon>
        <taxon>Clostridia</taxon>
        <taxon>Eubacteriales</taxon>
        <taxon>Oscillospiraceae</taxon>
        <taxon>Faecalibacterium</taxon>
    </lineage>
</organism>
<evidence type="ECO:0008006" key="5">
    <source>
        <dbReference type="Google" id="ProtNLM"/>
    </source>
</evidence>
<evidence type="ECO:0000313" key="4">
    <source>
        <dbReference type="Proteomes" id="UP001430637"/>
    </source>
</evidence>